<accession>M2TH55</accession>
<feature type="region of interest" description="Disordered" evidence="1">
    <location>
        <begin position="90"/>
        <end position="109"/>
    </location>
</feature>
<evidence type="ECO:0000313" key="2">
    <source>
        <dbReference type="EMBL" id="EMD68556.1"/>
    </source>
</evidence>
<dbReference type="HOGENOM" id="CLU_1170554_0_0_1"/>
<evidence type="ECO:0000256" key="1">
    <source>
        <dbReference type="SAM" id="MobiDB-lite"/>
    </source>
</evidence>
<dbReference type="OrthoDB" id="10610546at2759"/>
<evidence type="ECO:0000313" key="3">
    <source>
        <dbReference type="Proteomes" id="UP000016934"/>
    </source>
</evidence>
<keyword evidence="3" id="KW-1185">Reference proteome</keyword>
<dbReference type="KEGG" id="bsc:COCSADRAFT_33442"/>
<dbReference type="Proteomes" id="UP000016934">
    <property type="component" value="Unassembled WGS sequence"/>
</dbReference>
<feature type="region of interest" description="Disordered" evidence="1">
    <location>
        <begin position="215"/>
        <end position="237"/>
    </location>
</feature>
<reference evidence="3" key="2">
    <citation type="journal article" date="2013" name="PLoS Genet.">
        <title>Comparative genome structure, secondary metabolite, and effector coding capacity across Cochliobolus pathogens.</title>
        <authorList>
            <person name="Condon B.J."/>
            <person name="Leng Y."/>
            <person name="Wu D."/>
            <person name="Bushley K.E."/>
            <person name="Ohm R.A."/>
            <person name="Otillar R."/>
            <person name="Martin J."/>
            <person name="Schackwitz W."/>
            <person name="Grimwood J."/>
            <person name="MohdZainudin N."/>
            <person name="Xue C."/>
            <person name="Wang R."/>
            <person name="Manning V.A."/>
            <person name="Dhillon B."/>
            <person name="Tu Z.J."/>
            <person name="Steffenson B.J."/>
            <person name="Salamov A."/>
            <person name="Sun H."/>
            <person name="Lowry S."/>
            <person name="LaButti K."/>
            <person name="Han J."/>
            <person name="Copeland A."/>
            <person name="Lindquist E."/>
            <person name="Barry K."/>
            <person name="Schmutz J."/>
            <person name="Baker S.E."/>
            <person name="Ciuffetti L.M."/>
            <person name="Grigoriev I.V."/>
            <person name="Zhong S."/>
            <person name="Turgeon B.G."/>
        </authorList>
    </citation>
    <scope>NUCLEOTIDE SEQUENCE [LARGE SCALE GENOMIC DNA]</scope>
    <source>
        <strain evidence="3">ND90Pr / ATCC 201652</strain>
    </source>
</reference>
<organism evidence="2 3">
    <name type="scientific">Cochliobolus sativus (strain ND90Pr / ATCC 201652)</name>
    <name type="common">Common root rot and spot blotch fungus</name>
    <name type="synonym">Bipolaris sorokiniana</name>
    <dbReference type="NCBI Taxonomy" id="665912"/>
    <lineage>
        <taxon>Eukaryota</taxon>
        <taxon>Fungi</taxon>
        <taxon>Dikarya</taxon>
        <taxon>Ascomycota</taxon>
        <taxon>Pezizomycotina</taxon>
        <taxon>Dothideomycetes</taxon>
        <taxon>Pleosporomycetidae</taxon>
        <taxon>Pleosporales</taxon>
        <taxon>Pleosporineae</taxon>
        <taxon>Pleosporaceae</taxon>
        <taxon>Bipolaris</taxon>
    </lineage>
</organism>
<dbReference type="AlphaFoldDB" id="M2TH55"/>
<dbReference type="RefSeq" id="XP_007695549.1">
    <property type="nucleotide sequence ID" value="XM_007697359.1"/>
</dbReference>
<gene>
    <name evidence="2" type="ORF">COCSADRAFT_33442</name>
</gene>
<protein>
    <submittedName>
        <fullName evidence="2">Uncharacterized protein</fullName>
    </submittedName>
</protein>
<dbReference type="EMBL" id="KB445638">
    <property type="protein sequence ID" value="EMD68556.1"/>
    <property type="molecule type" value="Genomic_DNA"/>
</dbReference>
<dbReference type="GeneID" id="19137181"/>
<reference evidence="2 3" key="1">
    <citation type="journal article" date="2012" name="PLoS Pathog.">
        <title>Diverse lifestyles and strategies of plant pathogenesis encoded in the genomes of eighteen Dothideomycetes fungi.</title>
        <authorList>
            <person name="Ohm R.A."/>
            <person name="Feau N."/>
            <person name="Henrissat B."/>
            <person name="Schoch C.L."/>
            <person name="Horwitz B.A."/>
            <person name="Barry K.W."/>
            <person name="Condon B.J."/>
            <person name="Copeland A.C."/>
            <person name="Dhillon B."/>
            <person name="Glaser F."/>
            <person name="Hesse C.N."/>
            <person name="Kosti I."/>
            <person name="LaButti K."/>
            <person name="Lindquist E.A."/>
            <person name="Lucas S."/>
            <person name="Salamov A.A."/>
            <person name="Bradshaw R.E."/>
            <person name="Ciuffetti L."/>
            <person name="Hamelin R.C."/>
            <person name="Kema G.H.J."/>
            <person name="Lawrence C."/>
            <person name="Scott J.A."/>
            <person name="Spatafora J.W."/>
            <person name="Turgeon B.G."/>
            <person name="de Wit P.J.G.M."/>
            <person name="Zhong S."/>
            <person name="Goodwin S.B."/>
            <person name="Grigoriev I.V."/>
        </authorList>
    </citation>
    <scope>NUCLEOTIDE SEQUENCE [LARGE SCALE GENOMIC DNA]</scope>
    <source>
        <strain evidence="3">ND90Pr / ATCC 201652</strain>
    </source>
</reference>
<sequence>MRLEGVPAHIHKKGSIVYVKIFSYESCWKKHWGESHDEHFKLDTLDGKKEYGCIPSCPGSFERAALLTHQWEEHAEEPDAGARFETTNSHQISSTRNTFPGASCQPPSSFQQIYSNQPQPGPQYVKYDTPDDGLNVKCGSYPDILTETFPDNSTSHGNLHDTSLVQARALPEASNDTTQVWSGATSAPPTFNANYGLGIDLSQESYMGHQIFPEFGQDGDTSDAVQKSTEWSIGPNP</sequence>
<name>M2TH55_COCSN</name>
<proteinExistence type="predicted"/>